<evidence type="ECO:0000313" key="3">
    <source>
        <dbReference type="EMBL" id="MBR7827985.1"/>
    </source>
</evidence>
<dbReference type="Pfam" id="PF00496">
    <property type="entry name" value="SBP_bac_5"/>
    <property type="match status" value="1"/>
</dbReference>
<dbReference type="Gene3D" id="3.90.76.10">
    <property type="entry name" value="Dipeptide-binding Protein, Domain 1"/>
    <property type="match status" value="1"/>
</dbReference>
<dbReference type="InterPro" id="IPR000914">
    <property type="entry name" value="SBP_5_dom"/>
</dbReference>
<organism evidence="3 4">
    <name type="scientific">Actinospica acidithermotolerans</name>
    <dbReference type="NCBI Taxonomy" id="2828514"/>
    <lineage>
        <taxon>Bacteria</taxon>
        <taxon>Bacillati</taxon>
        <taxon>Actinomycetota</taxon>
        <taxon>Actinomycetes</taxon>
        <taxon>Catenulisporales</taxon>
        <taxon>Actinospicaceae</taxon>
        <taxon>Actinospica</taxon>
    </lineage>
</organism>
<keyword evidence="1" id="KW-0732">Signal</keyword>
<feature type="chain" id="PRO_5038016310" evidence="1">
    <location>
        <begin position="21"/>
        <end position="603"/>
    </location>
</feature>
<dbReference type="PANTHER" id="PTHR30290">
    <property type="entry name" value="PERIPLASMIC BINDING COMPONENT OF ABC TRANSPORTER"/>
    <property type="match status" value="1"/>
</dbReference>
<feature type="domain" description="Solute-binding protein family 5" evidence="2">
    <location>
        <begin position="103"/>
        <end position="515"/>
    </location>
</feature>
<keyword evidence="4" id="KW-1185">Reference proteome</keyword>
<dbReference type="Gene3D" id="3.10.105.10">
    <property type="entry name" value="Dipeptide-binding Protein, Domain 3"/>
    <property type="match status" value="1"/>
</dbReference>
<evidence type="ECO:0000313" key="4">
    <source>
        <dbReference type="Proteomes" id="UP000676325"/>
    </source>
</evidence>
<dbReference type="GO" id="GO:1904680">
    <property type="term" value="F:peptide transmembrane transporter activity"/>
    <property type="evidence" value="ECO:0007669"/>
    <property type="project" value="TreeGrafter"/>
</dbReference>
<protein>
    <submittedName>
        <fullName evidence="3">ABC transporter family substrate-binding protein</fullName>
    </submittedName>
</protein>
<dbReference type="PIRSF" id="PIRSF002741">
    <property type="entry name" value="MppA"/>
    <property type="match status" value="1"/>
</dbReference>
<dbReference type="GO" id="GO:0015833">
    <property type="term" value="P:peptide transport"/>
    <property type="evidence" value="ECO:0007669"/>
    <property type="project" value="TreeGrafter"/>
</dbReference>
<dbReference type="Proteomes" id="UP000676325">
    <property type="component" value="Unassembled WGS sequence"/>
</dbReference>
<evidence type="ECO:0000256" key="1">
    <source>
        <dbReference type="SAM" id="SignalP"/>
    </source>
</evidence>
<accession>A0A941IH04</accession>
<gene>
    <name evidence="3" type="ORF">KDK95_16840</name>
</gene>
<dbReference type="SUPFAM" id="SSF53850">
    <property type="entry name" value="Periplasmic binding protein-like II"/>
    <property type="match status" value="1"/>
</dbReference>
<proteinExistence type="predicted"/>
<dbReference type="Gene3D" id="3.40.190.10">
    <property type="entry name" value="Periplasmic binding protein-like II"/>
    <property type="match status" value="1"/>
</dbReference>
<sequence length="603" mass="63655">MAAIGALALAFTAACSSSKASTTQTSANENTWNTINTASVKDGGTVTVGIEKQLGDWNPLDSSISADQVYALDGVYYAGAFISDPDGSVVLNTNTMASATLSSTSPETVVYKIKPGAVWSDGTPIDASDFVYDWLVNSGTDPNMLNASSTGYNDISSVVGSDGGKTVTVTFSTAFPDWKSLFGPLLPAHIAAKHGYDESMTLAQLTADVKAENGATTSTGAVLQLENSFNYFSNTAPPVSSGPYEVTNAPSDGSSVTETKNPKWYGDGGHLATMVFKYIADASQEPTALQNGEINVMYPQPETDLVTQVKGMGSSVKYQIAAGYEWEHFDFNLNSTALGGKTESAQEAADKVALRTAMLTAVDRKAIIARTVGLFDPASKPLNSRLFIPQQAGYTDNISKYGLGSGSSSSAESILKKAGFTGIGTALKYPDGTAVPALTMRYTSGNSIRQTECNLFASEMKALGITVNVETTSSLGKSLTHAAGYDYDVIVFAWVDTPFPNSGNYSLYVTGQGQNYGGYTSAQVDALYKTASSSFDTATVNSDLNKIDNILSQDAITLPLYQKDQMVAYDSTLGNVRINSTAQEFTYNVQEWGYVSGSASPSS</sequence>
<evidence type="ECO:0000259" key="2">
    <source>
        <dbReference type="Pfam" id="PF00496"/>
    </source>
</evidence>
<dbReference type="InterPro" id="IPR030678">
    <property type="entry name" value="Peptide/Ni-bd"/>
</dbReference>
<dbReference type="GO" id="GO:0043190">
    <property type="term" value="C:ATP-binding cassette (ABC) transporter complex"/>
    <property type="evidence" value="ECO:0007669"/>
    <property type="project" value="InterPro"/>
</dbReference>
<reference evidence="3" key="1">
    <citation type="submission" date="2021-04" db="EMBL/GenBank/DDBJ databases">
        <title>Genome based classification of Actinospica acidithermotolerans sp. nov., an actinobacterium isolated from an Indonesian hot spring.</title>
        <authorList>
            <person name="Kusuma A.B."/>
            <person name="Putra K.E."/>
            <person name="Nafisah S."/>
            <person name="Loh J."/>
            <person name="Nouioui I."/>
            <person name="Goodfellow M."/>
        </authorList>
    </citation>
    <scope>NUCLEOTIDE SEQUENCE</scope>
    <source>
        <strain evidence="3">MGRD01-02</strain>
    </source>
</reference>
<dbReference type="InterPro" id="IPR039424">
    <property type="entry name" value="SBP_5"/>
</dbReference>
<dbReference type="RefSeq" id="WP_212519124.1">
    <property type="nucleotide sequence ID" value="NZ_JAGSOH010000046.1"/>
</dbReference>
<feature type="signal peptide" evidence="1">
    <location>
        <begin position="1"/>
        <end position="20"/>
    </location>
</feature>
<dbReference type="CDD" id="cd08501">
    <property type="entry name" value="PBP2_Lpqw"/>
    <property type="match status" value="1"/>
</dbReference>
<dbReference type="PANTHER" id="PTHR30290:SF65">
    <property type="entry name" value="MONOACYL PHOSPHATIDYLINOSITOL TETRAMANNOSIDE-BINDING PROTEIN LPQW-RELATED"/>
    <property type="match status" value="1"/>
</dbReference>
<dbReference type="GO" id="GO:0042597">
    <property type="term" value="C:periplasmic space"/>
    <property type="evidence" value="ECO:0007669"/>
    <property type="project" value="UniProtKB-ARBA"/>
</dbReference>
<comment type="caution">
    <text evidence="3">The sequence shown here is derived from an EMBL/GenBank/DDBJ whole genome shotgun (WGS) entry which is preliminary data.</text>
</comment>
<dbReference type="EMBL" id="JAGSOH010000046">
    <property type="protein sequence ID" value="MBR7827985.1"/>
    <property type="molecule type" value="Genomic_DNA"/>
</dbReference>
<name>A0A941IH04_9ACTN</name>
<dbReference type="AlphaFoldDB" id="A0A941IH04"/>